<dbReference type="RefSeq" id="WP_066786524.1">
    <property type="nucleotide sequence ID" value="NZ_LWQS01000049.1"/>
</dbReference>
<keyword evidence="3" id="KW-1185">Reference proteome</keyword>
<dbReference type="PANTHER" id="PTHR41700">
    <property type="entry name" value="GCN5-RELATED N-ACETYLTRANSFERASE"/>
    <property type="match status" value="1"/>
</dbReference>
<name>A0A178MDM9_9CHLR</name>
<gene>
    <name evidence="2" type="ORF">A6A03_01515</name>
</gene>
<organism evidence="2 3">
    <name type="scientific">Chloroflexus islandicus</name>
    <dbReference type="NCBI Taxonomy" id="1707952"/>
    <lineage>
        <taxon>Bacteria</taxon>
        <taxon>Bacillati</taxon>
        <taxon>Chloroflexota</taxon>
        <taxon>Chloroflexia</taxon>
        <taxon>Chloroflexales</taxon>
        <taxon>Chloroflexineae</taxon>
        <taxon>Chloroflexaceae</taxon>
        <taxon>Chloroflexus</taxon>
    </lineage>
</organism>
<comment type="caution">
    <text evidence="2">The sequence shown here is derived from an EMBL/GenBank/DDBJ whole genome shotgun (WGS) entry which is preliminary data.</text>
</comment>
<proteinExistence type="predicted"/>
<dbReference type="OrthoDB" id="9797990at2"/>
<dbReference type="PANTHER" id="PTHR41700:SF1">
    <property type="entry name" value="N-ACETYLTRANSFERASE DOMAIN-CONTAINING PROTEIN"/>
    <property type="match status" value="1"/>
</dbReference>
<feature type="domain" description="N-acetyltransferase" evidence="1">
    <location>
        <begin position="3"/>
        <end position="157"/>
    </location>
</feature>
<dbReference type="EMBL" id="LWQS01000049">
    <property type="protein sequence ID" value="OAN45964.1"/>
    <property type="molecule type" value="Genomic_DNA"/>
</dbReference>
<protein>
    <recommendedName>
        <fullName evidence="1">N-acetyltransferase domain-containing protein</fullName>
    </recommendedName>
</protein>
<evidence type="ECO:0000313" key="2">
    <source>
        <dbReference type="EMBL" id="OAN45964.1"/>
    </source>
</evidence>
<dbReference type="Proteomes" id="UP000078287">
    <property type="component" value="Unassembled WGS sequence"/>
</dbReference>
<accession>A0A178MDM9</accession>
<dbReference type="InterPro" id="IPR016181">
    <property type="entry name" value="Acyl_CoA_acyltransferase"/>
</dbReference>
<dbReference type="AlphaFoldDB" id="A0A178MDM9"/>
<dbReference type="Gene3D" id="3.40.630.30">
    <property type="match status" value="1"/>
</dbReference>
<dbReference type="SUPFAM" id="SSF55729">
    <property type="entry name" value="Acyl-CoA N-acyltransferases (Nat)"/>
    <property type="match status" value="1"/>
</dbReference>
<dbReference type="InterPro" id="IPR038764">
    <property type="entry name" value="GNAT_N_AcTrfase_prd"/>
</dbReference>
<evidence type="ECO:0000259" key="1">
    <source>
        <dbReference type="PROSITE" id="PS51186"/>
    </source>
</evidence>
<dbReference type="PROSITE" id="PS51186">
    <property type="entry name" value="GNAT"/>
    <property type="match status" value="1"/>
</dbReference>
<dbReference type="GO" id="GO:0016747">
    <property type="term" value="F:acyltransferase activity, transferring groups other than amino-acyl groups"/>
    <property type="evidence" value="ECO:0007669"/>
    <property type="project" value="InterPro"/>
</dbReference>
<evidence type="ECO:0000313" key="3">
    <source>
        <dbReference type="Proteomes" id="UP000078287"/>
    </source>
</evidence>
<reference evidence="2 3" key="1">
    <citation type="submission" date="2016-04" db="EMBL/GenBank/DDBJ databases">
        <title>Chloroflexus islandicus sp. nov., a thermophilic filamentous anoxygenic phototrophic bacterium from geyser Strokkur (Iceland).</title>
        <authorList>
            <person name="Gaisin V.A."/>
            <person name="Kalashnikov A.M."/>
            <person name="Sukhacheva M.V."/>
            <person name="Grouzdev D.S."/>
            <person name="Ivanov T.M."/>
            <person name="Kuznetsov B."/>
            <person name="Gorlenko V.M."/>
        </authorList>
    </citation>
    <scope>NUCLEOTIDE SEQUENCE [LARGE SCALE GENOMIC DNA]</scope>
    <source>
        <strain evidence="3">isl-2</strain>
    </source>
</reference>
<dbReference type="STRING" id="1707952.A6A03_01515"/>
<dbReference type="InterPro" id="IPR000182">
    <property type="entry name" value="GNAT_dom"/>
</dbReference>
<sequence>MQITIRPVATYAEYRACEQLQQVVWGDEFVVPLNLLVTVQRNGGLVLGAFAGDELVGFVFGFLARTADGRLKHASHMAAVRPDLRDARIGERLKRAQREFALAQDLELMTWTYDPLLARNAHLNIHKLGAICRTYLRNVYGPEPELVDGVLPSDRFQVEWWLVQSPVARPSAEQVAAAPVINPSLDAPPAMTGEAVARLRIPLDFSAVQQRDPSAAQAWRYHFRACAEAAFAAGYVVVDFGRADHHYGHYTLVRPAP</sequence>